<keyword evidence="1" id="KW-0472">Membrane</keyword>
<dbReference type="Proteomes" id="UP000594220">
    <property type="component" value="Unplaced"/>
</dbReference>
<evidence type="ECO:0000313" key="2">
    <source>
        <dbReference type="Ensembl" id="ENSCPRP00005021865.1"/>
    </source>
</evidence>
<name>A0A7M4F9Y4_CROPO</name>
<sequence length="244" mass="28704">MDIKPALLFPWHRQGMECSSLPPTPAVPVSTPISSLTESWMYQEMHRETKPQAELKYLQSVTNERKINNWLEMKVANFRQTPATETELEKMRQDMELAMLKYQYEEKQKQRQHKEKMELMRLQASGPGLQDLLRPQDQLSLFLYCFIFIHVIYAVRELLFFFVKKHHLFVIAVTLLYLIKKLWNYLWAICSSSSYTSGNLLLVSILFGYEGNSELSFCGMRWYEGLHKGGRLVTSWGFLIKFVS</sequence>
<keyword evidence="1" id="KW-1133">Transmembrane helix</keyword>
<dbReference type="Pfam" id="PF15444">
    <property type="entry name" value="TMEM247"/>
    <property type="match status" value="1"/>
</dbReference>
<reference evidence="2" key="2">
    <citation type="submission" date="2025-09" db="UniProtKB">
        <authorList>
            <consortium name="Ensembl"/>
        </authorList>
    </citation>
    <scope>IDENTIFICATION</scope>
</reference>
<reference evidence="2" key="1">
    <citation type="submission" date="2025-08" db="UniProtKB">
        <authorList>
            <consortium name="Ensembl"/>
        </authorList>
    </citation>
    <scope>IDENTIFICATION</scope>
</reference>
<keyword evidence="3" id="KW-1185">Reference proteome</keyword>
<dbReference type="InterPro" id="IPR029200">
    <property type="entry name" value="TMEM247"/>
</dbReference>
<dbReference type="Ensembl" id="ENSCPRT00005025548.1">
    <property type="protein sequence ID" value="ENSCPRP00005021865.1"/>
    <property type="gene ID" value="ENSCPRG00005015201.1"/>
</dbReference>
<dbReference type="PANTHER" id="PTHR36691:SF1">
    <property type="entry name" value="TRANSMEMBRANE PROTEIN 247"/>
    <property type="match status" value="1"/>
</dbReference>
<feature type="transmembrane region" description="Helical" evidence="1">
    <location>
        <begin position="139"/>
        <end position="155"/>
    </location>
</feature>
<dbReference type="GeneTree" id="ENSGT00390000002879"/>
<evidence type="ECO:0000313" key="3">
    <source>
        <dbReference type="Proteomes" id="UP000594220"/>
    </source>
</evidence>
<organism evidence="2 3">
    <name type="scientific">Crocodylus porosus</name>
    <name type="common">Saltwater crocodile</name>
    <name type="synonym">Estuarine crocodile</name>
    <dbReference type="NCBI Taxonomy" id="8502"/>
    <lineage>
        <taxon>Eukaryota</taxon>
        <taxon>Metazoa</taxon>
        <taxon>Chordata</taxon>
        <taxon>Craniata</taxon>
        <taxon>Vertebrata</taxon>
        <taxon>Euteleostomi</taxon>
        <taxon>Archelosauria</taxon>
        <taxon>Archosauria</taxon>
        <taxon>Crocodylia</taxon>
        <taxon>Longirostres</taxon>
        <taxon>Crocodylidae</taxon>
        <taxon>Crocodylus</taxon>
    </lineage>
</organism>
<accession>A0A7M4F9Y4</accession>
<dbReference type="GO" id="GO:0005783">
    <property type="term" value="C:endoplasmic reticulum"/>
    <property type="evidence" value="ECO:0007669"/>
    <property type="project" value="TreeGrafter"/>
</dbReference>
<dbReference type="PANTHER" id="PTHR36691">
    <property type="entry name" value="TRANSMEMBRANE PROTEIN 247"/>
    <property type="match status" value="1"/>
</dbReference>
<keyword evidence="1" id="KW-0812">Transmembrane</keyword>
<feature type="transmembrane region" description="Helical" evidence="1">
    <location>
        <begin position="161"/>
        <end position="179"/>
    </location>
</feature>
<dbReference type="AlphaFoldDB" id="A0A7M4F9Y4"/>
<protein>
    <submittedName>
        <fullName evidence="2">Uncharacterized protein</fullName>
    </submittedName>
</protein>
<proteinExistence type="predicted"/>
<evidence type="ECO:0000256" key="1">
    <source>
        <dbReference type="SAM" id="Phobius"/>
    </source>
</evidence>